<accession>A0A506Y6U5</accession>
<feature type="transmembrane region" description="Helical" evidence="1">
    <location>
        <begin position="230"/>
        <end position="254"/>
    </location>
</feature>
<sequence>MPHRAPAARPVRPLARFRRIQPIAATALAAAAALLAIVAPALESAPAEAHGFTSVVYADVAGDRDGAVHATLQLEYDLLVVSAADAAGGDDALFGDGTDAFDARDEQAEVAAIQKHEPVIVDYIAKRFQVKTGSGDAAEVCKLMATGDLRMTVRQDAPYLVIPFDAACADSAATAHEITSTLFPDSEQFVKSTKTIVTYEIDGQKGSASLDAQQPAFSTEQSFGERFWEFFHLGAEHLLTGIDHILFLLALIAGSRRLREVVLAATTFTIAHSVTFILAATGVVSAPSEFVEPVIALSIAVVAGWHLWRLWRQRRTHAVDHLDQATGFLRLDRAGWLRLLAVFLFGLVHGLGFASALGIDEPWSWTLLWSLLVFNVGIEAVQLGIIAIVFPLLMLLRRRVPTVGRWVTGIVAGGVALMGLVWFVERILGIDWI</sequence>
<organism evidence="3 4">
    <name type="scientific">Schumannella soli</name>
    <dbReference type="NCBI Taxonomy" id="2590779"/>
    <lineage>
        <taxon>Bacteria</taxon>
        <taxon>Bacillati</taxon>
        <taxon>Actinomycetota</taxon>
        <taxon>Actinomycetes</taxon>
        <taxon>Micrococcales</taxon>
        <taxon>Microbacteriaceae</taxon>
        <taxon>Schumannella</taxon>
    </lineage>
</organism>
<dbReference type="Pfam" id="PF13795">
    <property type="entry name" value="HupE_UreJ_2"/>
    <property type="match status" value="1"/>
</dbReference>
<dbReference type="Proteomes" id="UP000316252">
    <property type="component" value="Unassembled WGS sequence"/>
</dbReference>
<feature type="signal peptide" evidence="2">
    <location>
        <begin position="1"/>
        <end position="41"/>
    </location>
</feature>
<gene>
    <name evidence="3" type="ORF">FJ657_03530</name>
</gene>
<keyword evidence="4" id="KW-1185">Reference proteome</keyword>
<feature type="transmembrane region" description="Helical" evidence="1">
    <location>
        <begin position="261"/>
        <end position="284"/>
    </location>
</feature>
<keyword evidence="1" id="KW-0812">Transmembrane</keyword>
<proteinExistence type="predicted"/>
<dbReference type="InterPro" id="IPR032809">
    <property type="entry name" value="Put_HupE_UreJ"/>
</dbReference>
<dbReference type="RefSeq" id="WP_141162263.1">
    <property type="nucleotide sequence ID" value="NZ_VHQG01000001.1"/>
</dbReference>
<feature type="transmembrane region" description="Helical" evidence="1">
    <location>
        <begin position="290"/>
        <end position="308"/>
    </location>
</feature>
<evidence type="ECO:0000313" key="4">
    <source>
        <dbReference type="Proteomes" id="UP000316252"/>
    </source>
</evidence>
<keyword evidence="1" id="KW-0472">Membrane</keyword>
<evidence type="ECO:0000313" key="3">
    <source>
        <dbReference type="EMBL" id="TPW77735.1"/>
    </source>
</evidence>
<reference evidence="3 4" key="1">
    <citation type="submission" date="2019-06" db="EMBL/GenBank/DDBJ databases">
        <authorList>
            <person name="Li F."/>
        </authorList>
    </citation>
    <scope>NUCLEOTIDE SEQUENCE [LARGE SCALE GENOMIC DNA]</scope>
    <source>
        <strain evidence="3 4">10F1D-1</strain>
    </source>
</reference>
<evidence type="ECO:0000256" key="2">
    <source>
        <dbReference type="SAM" id="SignalP"/>
    </source>
</evidence>
<feature type="transmembrane region" description="Helical" evidence="1">
    <location>
        <begin position="339"/>
        <end position="359"/>
    </location>
</feature>
<comment type="caution">
    <text evidence="3">The sequence shown here is derived from an EMBL/GenBank/DDBJ whole genome shotgun (WGS) entry which is preliminary data.</text>
</comment>
<keyword evidence="2" id="KW-0732">Signal</keyword>
<evidence type="ECO:0000256" key="1">
    <source>
        <dbReference type="SAM" id="Phobius"/>
    </source>
</evidence>
<dbReference type="EMBL" id="VHQG01000001">
    <property type="protein sequence ID" value="TPW77735.1"/>
    <property type="molecule type" value="Genomic_DNA"/>
</dbReference>
<feature type="transmembrane region" description="Helical" evidence="1">
    <location>
        <begin position="371"/>
        <end position="396"/>
    </location>
</feature>
<dbReference type="AlphaFoldDB" id="A0A506Y6U5"/>
<feature type="chain" id="PRO_5021246052" evidence="2">
    <location>
        <begin position="42"/>
        <end position="433"/>
    </location>
</feature>
<feature type="transmembrane region" description="Helical" evidence="1">
    <location>
        <begin position="403"/>
        <end position="424"/>
    </location>
</feature>
<protein>
    <submittedName>
        <fullName evidence="3">HupE/UreJ family protein</fullName>
    </submittedName>
</protein>
<keyword evidence="1" id="KW-1133">Transmembrane helix</keyword>
<dbReference type="OrthoDB" id="9808870at2"/>
<name>A0A506Y6U5_9MICO</name>